<proteinExistence type="predicted"/>
<evidence type="ECO:0000313" key="4">
    <source>
        <dbReference type="EMBL" id="OCB74839.1"/>
    </source>
</evidence>
<sequence>MKTTISNAFLSAEIKHAGAEVFSLKNVHTNQEYLWDANPEFWGKHAPVLFPIVGTLKNNQYRYKQQNYSLSRHGFARDMVFELIEKKDDRATFVLKNSADTLQVYPFEFELQICYTLVQNSLVVGYKVQNLNSTEMPFCIGAHPAFALAGQFEDYALEFKNKVPLRYTLLENNLISNQKATLSTTDTTLSLEYALFKNNALIFRSIPSKTVTILAQKKPLLQIEFEDFPDLGLWTLPNAPFICIEPWFGYSDTVTSSGNIMEKEGIEILQPKATFRSQYTITVF</sequence>
<comment type="cofactor">
    <cofactor evidence="1">
        <name>Ca(2+)</name>
        <dbReference type="ChEBI" id="CHEBI:29108"/>
    </cofactor>
</comment>
<dbReference type="EMBL" id="LVEP01000036">
    <property type="protein sequence ID" value="OCB74839.1"/>
    <property type="molecule type" value="Genomic_DNA"/>
</dbReference>
<evidence type="ECO:0000256" key="1">
    <source>
        <dbReference type="ARBA" id="ARBA00001913"/>
    </source>
</evidence>
<dbReference type="AlphaFoldDB" id="A0A1B9DYS9"/>
<protein>
    <submittedName>
        <fullName evidence="4">Aldose epimerase</fullName>
    </submittedName>
</protein>
<dbReference type="Gene3D" id="2.70.98.10">
    <property type="match status" value="1"/>
</dbReference>
<dbReference type="PANTHER" id="PTHR11122:SF13">
    <property type="entry name" value="GLUCOSE-6-PHOSPHATE 1-EPIMERASE"/>
    <property type="match status" value="1"/>
</dbReference>
<gene>
    <name evidence="4" type="ORF">LPBF_09505</name>
</gene>
<dbReference type="GO" id="GO:0005975">
    <property type="term" value="P:carbohydrate metabolic process"/>
    <property type="evidence" value="ECO:0007669"/>
    <property type="project" value="InterPro"/>
</dbReference>
<reference evidence="4 5" key="1">
    <citation type="submission" date="2016-03" db="EMBL/GenBank/DDBJ databases">
        <authorList>
            <person name="Ploux O."/>
        </authorList>
    </citation>
    <scope>NUCLEOTIDE SEQUENCE [LARGE SCALE GENOMIC DNA]</scope>
    <source>
        <strain evidence="4 5">LPB0076</strain>
    </source>
</reference>
<evidence type="ECO:0000256" key="2">
    <source>
        <dbReference type="ARBA" id="ARBA00011245"/>
    </source>
</evidence>
<dbReference type="Proteomes" id="UP000093510">
    <property type="component" value="Unassembled WGS sequence"/>
</dbReference>
<name>A0A1B9DYS9_9FLAO</name>
<dbReference type="InterPro" id="IPR037481">
    <property type="entry name" value="LacX"/>
</dbReference>
<dbReference type="RefSeq" id="WP_066335599.1">
    <property type="nucleotide sequence ID" value="NZ_CP017688.1"/>
</dbReference>
<dbReference type="InterPro" id="IPR008183">
    <property type="entry name" value="Aldose_1/G6P_1-epimerase"/>
</dbReference>
<dbReference type="CDD" id="cd09024">
    <property type="entry name" value="Aldose_epim_lacX"/>
    <property type="match status" value="1"/>
</dbReference>
<dbReference type="InterPro" id="IPR011013">
    <property type="entry name" value="Gal_mutarotase_sf_dom"/>
</dbReference>
<dbReference type="PANTHER" id="PTHR11122">
    <property type="entry name" value="APOSPORY-ASSOCIATED PROTEIN C-RELATED"/>
    <property type="match status" value="1"/>
</dbReference>
<dbReference type="GO" id="GO:0030246">
    <property type="term" value="F:carbohydrate binding"/>
    <property type="evidence" value="ECO:0007669"/>
    <property type="project" value="InterPro"/>
</dbReference>
<organism evidence="4 5">
    <name type="scientific">Flavobacterium crassostreae</name>
    <dbReference type="NCBI Taxonomy" id="1763534"/>
    <lineage>
        <taxon>Bacteria</taxon>
        <taxon>Pseudomonadati</taxon>
        <taxon>Bacteroidota</taxon>
        <taxon>Flavobacteriia</taxon>
        <taxon>Flavobacteriales</taxon>
        <taxon>Flavobacteriaceae</taxon>
        <taxon>Flavobacterium</taxon>
    </lineage>
</organism>
<dbReference type="GO" id="GO:0016853">
    <property type="term" value="F:isomerase activity"/>
    <property type="evidence" value="ECO:0007669"/>
    <property type="project" value="InterPro"/>
</dbReference>
<dbReference type="InterPro" id="IPR014718">
    <property type="entry name" value="GH-type_carb-bd"/>
</dbReference>
<keyword evidence="5" id="KW-1185">Reference proteome</keyword>
<accession>A0A1B9DYS9</accession>
<evidence type="ECO:0000256" key="3">
    <source>
        <dbReference type="ARBA" id="ARBA00022837"/>
    </source>
</evidence>
<evidence type="ECO:0000313" key="5">
    <source>
        <dbReference type="Proteomes" id="UP000093510"/>
    </source>
</evidence>
<dbReference type="OrthoDB" id="9795355at2"/>
<dbReference type="SUPFAM" id="SSF74650">
    <property type="entry name" value="Galactose mutarotase-like"/>
    <property type="match status" value="1"/>
</dbReference>
<dbReference type="Pfam" id="PF01263">
    <property type="entry name" value="Aldose_epim"/>
    <property type="match status" value="1"/>
</dbReference>
<comment type="subunit">
    <text evidence="2">Monomer.</text>
</comment>
<comment type="caution">
    <text evidence="4">The sequence shown here is derived from an EMBL/GenBank/DDBJ whole genome shotgun (WGS) entry which is preliminary data.</text>
</comment>
<dbReference type="STRING" id="1763534.GCA_001831475_02272"/>
<keyword evidence="3" id="KW-0106">Calcium</keyword>